<dbReference type="Pfam" id="PF00759">
    <property type="entry name" value="Glyco_hydro_9"/>
    <property type="match status" value="1"/>
</dbReference>
<keyword evidence="4" id="KW-0624">Polysaccharide degradation</keyword>
<evidence type="ECO:0000259" key="5">
    <source>
        <dbReference type="Pfam" id="PF00759"/>
    </source>
</evidence>
<dbReference type="InterPro" id="IPR014756">
    <property type="entry name" value="Ig_E-set"/>
</dbReference>
<evidence type="ECO:0000313" key="6">
    <source>
        <dbReference type="EMBL" id="GLT18456.1"/>
    </source>
</evidence>
<keyword evidence="1" id="KW-0378">Hydrolase</keyword>
<sequence>MLGDLSYLPDGMIKLINADDENCVYCFSLGEKGHVESWHQGGFCHLDFSSYQGEGRYYLRLDHHNSSTFQISNNLLCNSTLSDVLHYFKSQRCTGIYDEQDKHIHVFNSQTYVDVHGGWYDASGDVSKYLSHLNYANFLNPQQTPILVWNLIKGFELSQKAQSLPDFIQQRMLDEALFGADFLVRMQHSSGYFYTNVFDTWSKQVHDREICSYSTQQGHKSDDYQAGFRQGGGIAIAALAAVGRIKRERDCQTHHYLSAAILGYQHLKEYNHDYLNDGQENIIDEYCALIASVELYKSTHQPCYLEEARAWRAKLTKRQQSDSNIRHFWSANNDGSRPYYHAAEAGLPAIALCEYLSIEHDQQLTKSTITTLIQACQFELAITDKVFNPFGYPRQYVQDLHKDKRDAFFIAQHNETGYWWQGENARLASLAVMAYLAQPFIADIELKNHLTQYAQNALDWILGLNPYDMCMLDGHGRNNPDYLPQLGFCNAKGGICNGITAGVGTPSDIAFNPETYKDDMLNNWRWREQWLPHGAWYLLAIITQSCHFHHPEGNHSDSLIASLDNKNGRQE</sequence>
<dbReference type="SUPFAM" id="SSF81296">
    <property type="entry name" value="E set domains"/>
    <property type="match status" value="1"/>
</dbReference>
<evidence type="ECO:0000256" key="1">
    <source>
        <dbReference type="ARBA" id="ARBA00022801"/>
    </source>
</evidence>
<reference evidence="7" key="1">
    <citation type="journal article" date="2019" name="Int. J. Syst. Evol. Microbiol.">
        <title>The Global Catalogue of Microorganisms (GCM) 10K type strain sequencing project: providing services to taxonomists for standard genome sequencing and annotation.</title>
        <authorList>
            <consortium name="The Broad Institute Genomics Platform"/>
            <consortium name="The Broad Institute Genome Sequencing Center for Infectious Disease"/>
            <person name="Wu L."/>
            <person name="Ma J."/>
        </authorList>
    </citation>
    <scope>NUCLEOTIDE SEQUENCE [LARGE SCALE GENOMIC DNA]</scope>
    <source>
        <strain evidence="7">NBRC 108723</strain>
    </source>
</reference>
<organism evidence="6 7">
    <name type="scientific">Vibrio zhanjiangensis</name>
    <dbReference type="NCBI Taxonomy" id="1046128"/>
    <lineage>
        <taxon>Bacteria</taxon>
        <taxon>Pseudomonadati</taxon>
        <taxon>Pseudomonadota</taxon>
        <taxon>Gammaproteobacteria</taxon>
        <taxon>Vibrionales</taxon>
        <taxon>Vibrionaceae</taxon>
        <taxon>Vibrio</taxon>
    </lineage>
</organism>
<protein>
    <submittedName>
        <fullName evidence="6">Endochitinase</fullName>
    </submittedName>
</protein>
<keyword evidence="2" id="KW-0119">Carbohydrate metabolism</keyword>
<proteinExistence type="predicted"/>
<keyword evidence="3" id="KW-0326">Glycosidase</keyword>
<dbReference type="SUPFAM" id="SSF48208">
    <property type="entry name" value="Six-hairpin glycosidases"/>
    <property type="match status" value="1"/>
</dbReference>
<dbReference type="Proteomes" id="UP001157138">
    <property type="component" value="Unassembled WGS sequence"/>
</dbReference>
<gene>
    <name evidence="6" type="ORF">GCM10007938_22350</name>
</gene>
<dbReference type="InterPro" id="IPR008928">
    <property type="entry name" value="6-hairpin_glycosidase_sf"/>
</dbReference>
<comment type="caution">
    <text evidence="6">The sequence shown here is derived from an EMBL/GenBank/DDBJ whole genome shotgun (WGS) entry which is preliminary data.</text>
</comment>
<evidence type="ECO:0000256" key="2">
    <source>
        <dbReference type="ARBA" id="ARBA00023277"/>
    </source>
</evidence>
<dbReference type="InterPro" id="IPR012341">
    <property type="entry name" value="6hp_glycosidase-like_sf"/>
</dbReference>
<dbReference type="EMBL" id="BSPW01000044">
    <property type="protein sequence ID" value="GLT18456.1"/>
    <property type="molecule type" value="Genomic_DNA"/>
</dbReference>
<dbReference type="InterPro" id="IPR013783">
    <property type="entry name" value="Ig-like_fold"/>
</dbReference>
<accession>A0ABQ6EZL6</accession>
<feature type="domain" description="Glycoside hydrolase family 9" evidence="5">
    <location>
        <begin position="80"/>
        <end position="481"/>
    </location>
</feature>
<dbReference type="Gene3D" id="1.50.10.10">
    <property type="match status" value="1"/>
</dbReference>
<evidence type="ECO:0000313" key="7">
    <source>
        <dbReference type="Proteomes" id="UP001157138"/>
    </source>
</evidence>
<dbReference type="PANTHER" id="PTHR22298">
    <property type="entry name" value="ENDO-1,4-BETA-GLUCANASE"/>
    <property type="match status" value="1"/>
</dbReference>
<name>A0ABQ6EZL6_9VIBR</name>
<keyword evidence="7" id="KW-1185">Reference proteome</keyword>
<evidence type="ECO:0000256" key="4">
    <source>
        <dbReference type="ARBA" id="ARBA00023326"/>
    </source>
</evidence>
<evidence type="ECO:0000256" key="3">
    <source>
        <dbReference type="ARBA" id="ARBA00023295"/>
    </source>
</evidence>
<dbReference type="InterPro" id="IPR001701">
    <property type="entry name" value="Glyco_hydro_9"/>
</dbReference>
<dbReference type="Gene3D" id="2.60.40.10">
    <property type="entry name" value="Immunoglobulins"/>
    <property type="match status" value="1"/>
</dbReference>